<dbReference type="EMBL" id="DYTS01000223">
    <property type="protein sequence ID" value="HJH19471.1"/>
    <property type="molecule type" value="Genomic_DNA"/>
</dbReference>
<evidence type="ECO:0000313" key="1">
    <source>
        <dbReference type="EMBL" id="HJH19471.1"/>
    </source>
</evidence>
<reference evidence="1" key="1">
    <citation type="journal article" date="2021" name="PeerJ">
        <title>Extensive microbial diversity within the chicken gut microbiome revealed by metagenomics and culture.</title>
        <authorList>
            <person name="Gilroy R."/>
            <person name="Ravi A."/>
            <person name="Getino M."/>
            <person name="Pursley I."/>
            <person name="Horton D.L."/>
            <person name="Alikhan N.F."/>
            <person name="Baker D."/>
            <person name="Gharbi K."/>
            <person name="Hall N."/>
            <person name="Watson M."/>
            <person name="Adriaenssens E.M."/>
            <person name="Foster-Nyarko E."/>
            <person name="Jarju S."/>
            <person name="Secka A."/>
            <person name="Antonio M."/>
            <person name="Oren A."/>
            <person name="Chaudhuri R.R."/>
            <person name="La Ragione R."/>
            <person name="Hildebrand F."/>
            <person name="Pallen M.J."/>
        </authorList>
    </citation>
    <scope>NUCLEOTIDE SEQUENCE</scope>
    <source>
        <strain evidence="1">ChiSjej2B20-17149</strain>
    </source>
</reference>
<proteinExistence type="predicted"/>
<sequence>MISTESPPLTIVLDSEAQAALSRSQAALLAWKFASFASNEESGKLWEARVATALEVADLVGRLVTIKQISAEMDKQQLHVLRDDSVLPQRGLD</sequence>
<evidence type="ECO:0000313" key="2">
    <source>
        <dbReference type="Proteomes" id="UP000752172"/>
    </source>
</evidence>
<protein>
    <submittedName>
        <fullName evidence="1">Uncharacterized protein</fullName>
    </submittedName>
</protein>
<gene>
    <name evidence="1" type="ORF">K8W20_12240</name>
</gene>
<name>A0A921T7P4_9PSED</name>
<reference evidence="1" key="2">
    <citation type="submission" date="2021-09" db="EMBL/GenBank/DDBJ databases">
        <authorList>
            <person name="Gilroy R."/>
        </authorList>
    </citation>
    <scope>NUCLEOTIDE SEQUENCE</scope>
    <source>
        <strain evidence="1">ChiSjej2B20-17149</strain>
    </source>
</reference>
<dbReference type="RefSeq" id="WP_278917234.1">
    <property type="nucleotide sequence ID" value="NZ_DYTS01000223.1"/>
</dbReference>
<comment type="caution">
    <text evidence="1">The sequence shown here is derived from an EMBL/GenBank/DDBJ whole genome shotgun (WGS) entry which is preliminary data.</text>
</comment>
<dbReference type="Proteomes" id="UP000752172">
    <property type="component" value="Unassembled WGS sequence"/>
</dbReference>
<accession>A0A921T7P4</accession>
<dbReference type="AlphaFoldDB" id="A0A921T7P4"/>
<organism evidence="1 2">
    <name type="scientific">Pseudomonas lactis</name>
    <dbReference type="NCBI Taxonomy" id="1615674"/>
    <lineage>
        <taxon>Bacteria</taxon>
        <taxon>Pseudomonadati</taxon>
        <taxon>Pseudomonadota</taxon>
        <taxon>Gammaproteobacteria</taxon>
        <taxon>Pseudomonadales</taxon>
        <taxon>Pseudomonadaceae</taxon>
        <taxon>Pseudomonas</taxon>
    </lineage>
</organism>